<accession>A0ABD2PV53</accession>
<dbReference type="InterPro" id="IPR011993">
    <property type="entry name" value="PH-like_dom_sf"/>
</dbReference>
<dbReference type="PANTHER" id="PTHR19308">
    <property type="entry name" value="PHOSPHATIDYLCHOLINE TRANSFER PROTEIN"/>
    <property type="match status" value="1"/>
</dbReference>
<comment type="caution">
    <text evidence="7">The sequence shown here is derived from an EMBL/GenBank/DDBJ whole genome shotgun (WGS) entry which is preliminary data.</text>
</comment>
<dbReference type="AlphaFoldDB" id="A0ABD2PV53"/>
<dbReference type="Gene3D" id="3.30.530.20">
    <property type="match status" value="1"/>
</dbReference>
<evidence type="ECO:0000313" key="8">
    <source>
        <dbReference type="Proteomes" id="UP001626550"/>
    </source>
</evidence>
<dbReference type="Pfam" id="PF01852">
    <property type="entry name" value="START"/>
    <property type="match status" value="1"/>
</dbReference>
<proteinExistence type="predicted"/>
<protein>
    <submittedName>
        <fullName evidence="7">Collagen type IV alpha-3-binding protein</fullName>
    </submittedName>
</protein>
<evidence type="ECO:0000256" key="2">
    <source>
        <dbReference type="ARBA" id="ARBA00022824"/>
    </source>
</evidence>
<keyword evidence="8" id="KW-1185">Reference proteome</keyword>
<feature type="domain" description="PH" evidence="5">
    <location>
        <begin position="47"/>
        <end position="141"/>
    </location>
</feature>
<keyword evidence="3" id="KW-0175">Coiled coil</keyword>
<evidence type="ECO:0000256" key="3">
    <source>
        <dbReference type="SAM" id="Coils"/>
    </source>
</evidence>
<keyword evidence="7" id="KW-0176">Collagen</keyword>
<sequence length="792" mass="91168">MIHSDAPKLLGSVLEMTSPVIKDDNLSACSSTTELSSPLNGEFYETKQRFTGRLYKWTNFVNGWQERYFVLHDGMFYYYRNSEEEHNGCRGSVNLKNSFVLPHETDNCRFEIRLSDLAWYLKGRDRYERDQWIEVLQSQRRTMLQESGYGSDQNLSTINSPSRKLRQHLHSSRSSIRSTSQRSQESGSMKHNSLCLKEKLAELETFKEILCNQLDALQLYFDDCSSMVAQVEEPYSTEKEDELLEADFFGTFKDDQESDCPDRNRLVMDYVSQLPFDLSQDASEEISVELAEDYSTPRATTPKQSIGNTNTSFLSKGGLFSRLLPFGRGKAAEKEQVKLDDLNKVLQMHGSKAMDFKAAAHTFKATSVGVLTNMAMLLDKVSTLDNEWKRRLQKEKQQQRLLEESLIIAKEEISVLRTQVSQVPVGHRRVMSATISQSQSSNGQIVIKQPVNLDSISRANQLKSPIDVPRETADSAIPDEEFYDAIDAHFDKIQKEEEKLQALKEVREKLETAPKTLPQEHPLFAEMQRSVKDRIRLFEGAPRLSDLESGVLHSTDWQIIMQEGPMVVYNREMESADGLVLDPLQAIHTVENVTAKEMCNIFWDVRYRLDWEITCDVAPIVLEIPSEDTVVFHQVYKRVWPATQRESLMWSHIRSLREEEFSEKAADNGRERVVDACMVVNMSTDHCEDRIEPSPTALIRLGIDVVLLCQTVVELQQDEEWDETFKRRLQELPRERFKCRLFYAAQINPGGWAPATVLRQLARSEYPRFLKRFSAFVQDHTRDSRPVLISDS</sequence>
<reference evidence="7 8" key="1">
    <citation type="submission" date="2024-11" db="EMBL/GenBank/DDBJ databases">
        <title>Adaptive evolution of stress response genes in parasites aligns with host niche diversity.</title>
        <authorList>
            <person name="Hahn C."/>
            <person name="Resl P."/>
        </authorList>
    </citation>
    <scope>NUCLEOTIDE SEQUENCE [LARGE SCALE GENOMIC DNA]</scope>
    <source>
        <strain evidence="7">EGGRZ-B1_66</strain>
        <tissue evidence="7">Body</tissue>
    </source>
</reference>
<dbReference type="SMART" id="SM00233">
    <property type="entry name" value="PH"/>
    <property type="match status" value="1"/>
</dbReference>
<dbReference type="InterPro" id="IPR051213">
    <property type="entry name" value="START_lipid_transfer"/>
</dbReference>
<feature type="region of interest" description="Disordered" evidence="4">
    <location>
        <begin position="148"/>
        <end position="190"/>
    </location>
</feature>
<dbReference type="Proteomes" id="UP001626550">
    <property type="component" value="Unassembled WGS sequence"/>
</dbReference>
<dbReference type="InterPro" id="IPR023393">
    <property type="entry name" value="START-like_dom_sf"/>
</dbReference>
<keyword evidence="2" id="KW-0256">Endoplasmic reticulum</keyword>
<dbReference type="InterPro" id="IPR002913">
    <property type="entry name" value="START_lipid-bd_dom"/>
</dbReference>
<dbReference type="PANTHER" id="PTHR19308:SF53">
    <property type="entry name" value="CERAMIDE TRANSFER PROTEIN"/>
    <property type="match status" value="1"/>
</dbReference>
<gene>
    <name evidence="7" type="primary">COL4A3BP</name>
    <name evidence="7" type="ORF">Ciccas_010359</name>
</gene>
<feature type="compositionally biased region" description="Low complexity" evidence="4">
    <location>
        <begin position="172"/>
        <end position="186"/>
    </location>
</feature>
<feature type="domain" description="START" evidence="6">
    <location>
        <begin position="557"/>
        <end position="782"/>
    </location>
</feature>
<evidence type="ECO:0000259" key="5">
    <source>
        <dbReference type="PROSITE" id="PS50003"/>
    </source>
</evidence>
<dbReference type="InterPro" id="IPR001849">
    <property type="entry name" value="PH_domain"/>
</dbReference>
<comment type="subcellular location">
    <subcellularLocation>
        <location evidence="1">Endoplasmic reticulum</location>
    </subcellularLocation>
</comment>
<feature type="compositionally biased region" description="Polar residues" evidence="4">
    <location>
        <begin position="148"/>
        <end position="161"/>
    </location>
</feature>
<feature type="coiled-coil region" evidence="3">
    <location>
        <begin position="486"/>
        <end position="513"/>
    </location>
</feature>
<dbReference type="GO" id="GO:0005581">
    <property type="term" value="C:collagen trimer"/>
    <property type="evidence" value="ECO:0007669"/>
    <property type="project" value="UniProtKB-KW"/>
</dbReference>
<dbReference type="SUPFAM" id="SSF50729">
    <property type="entry name" value="PH domain-like"/>
    <property type="match status" value="1"/>
</dbReference>
<dbReference type="Pfam" id="PF00169">
    <property type="entry name" value="PH"/>
    <property type="match status" value="1"/>
</dbReference>
<dbReference type="SUPFAM" id="SSF55961">
    <property type="entry name" value="Bet v1-like"/>
    <property type="match status" value="1"/>
</dbReference>
<dbReference type="Gene3D" id="2.30.29.30">
    <property type="entry name" value="Pleckstrin-homology domain (PH domain)/Phosphotyrosine-binding domain (PTB)"/>
    <property type="match status" value="1"/>
</dbReference>
<organism evidence="7 8">
    <name type="scientific">Cichlidogyrus casuarinus</name>
    <dbReference type="NCBI Taxonomy" id="1844966"/>
    <lineage>
        <taxon>Eukaryota</taxon>
        <taxon>Metazoa</taxon>
        <taxon>Spiralia</taxon>
        <taxon>Lophotrochozoa</taxon>
        <taxon>Platyhelminthes</taxon>
        <taxon>Monogenea</taxon>
        <taxon>Monopisthocotylea</taxon>
        <taxon>Dactylogyridea</taxon>
        <taxon>Ancyrocephalidae</taxon>
        <taxon>Cichlidogyrus</taxon>
    </lineage>
</organism>
<evidence type="ECO:0000256" key="4">
    <source>
        <dbReference type="SAM" id="MobiDB-lite"/>
    </source>
</evidence>
<evidence type="ECO:0000256" key="1">
    <source>
        <dbReference type="ARBA" id="ARBA00004240"/>
    </source>
</evidence>
<evidence type="ECO:0000313" key="7">
    <source>
        <dbReference type="EMBL" id="KAL3311065.1"/>
    </source>
</evidence>
<dbReference type="PROSITE" id="PS50848">
    <property type="entry name" value="START"/>
    <property type="match status" value="1"/>
</dbReference>
<dbReference type="PROSITE" id="PS50003">
    <property type="entry name" value="PH_DOMAIN"/>
    <property type="match status" value="1"/>
</dbReference>
<dbReference type="GO" id="GO:0005783">
    <property type="term" value="C:endoplasmic reticulum"/>
    <property type="evidence" value="ECO:0007669"/>
    <property type="project" value="UniProtKB-SubCell"/>
</dbReference>
<evidence type="ECO:0000259" key="6">
    <source>
        <dbReference type="PROSITE" id="PS50848"/>
    </source>
</evidence>
<name>A0ABD2PV53_9PLAT</name>
<dbReference type="EMBL" id="JBJKFK010002470">
    <property type="protein sequence ID" value="KAL3311065.1"/>
    <property type="molecule type" value="Genomic_DNA"/>
</dbReference>